<evidence type="ECO:0000313" key="2">
    <source>
        <dbReference type="EMBL" id="MBB6174955.1"/>
    </source>
</evidence>
<gene>
    <name evidence="2" type="ORF">HNR23_005015</name>
</gene>
<dbReference type="AlphaFoldDB" id="A0A7W9YML2"/>
<dbReference type="InterPro" id="IPR013610">
    <property type="entry name" value="ArdC_N"/>
</dbReference>
<sequence>MRSRKPKLTPEQRRERIKAAHDKLSGAVDGLLTSEGWQAMVTSRAWLRRYSLNNMMLITSQFPDATDVRPYSQWKEAGRHVRKGEKGIRIFAPCRYKARDEDGNEETDASGNPRYQVRGFTVVSVFDVSQTDGDPLLSADGSAPQELTGMAPEQLWDGIAAHINKRGFTVERGDCGSAYGFTRWATRTVRVRSAVEDAQAVKTLVHELAHIACEHEERQTTTPRALLEVEAESVACIVTHVAGLDSLAYSVPYVAGWAGDSETAHASAERVVQVADQIISALGEAAPSPAARAVSAA</sequence>
<dbReference type="Proteomes" id="UP000546642">
    <property type="component" value="Unassembled WGS sequence"/>
</dbReference>
<feature type="domain" description="N-terminal" evidence="1">
    <location>
        <begin position="45"/>
        <end position="122"/>
    </location>
</feature>
<dbReference type="GO" id="GO:0003697">
    <property type="term" value="F:single-stranded DNA binding"/>
    <property type="evidence" value="ECO:0007669"/>
    <property type="project" value="InterPro"/>
</dbReference>
<keyword evidence="3" id="KW-1185">Reference proteome</keyword>
<evidence type="ECO:0000313" key="3">
    <source>
        <dbReference type="Proteomes" id="UP000546642"/>
    </source>
</evidence>
<comment type="caution">
    <text evidence="2">The sequence shown here is derived from an EMBL/GenBank/DDBJ whole genome shotgun (WGS) entry which is preliminary data.</text>
</comment>
<organism evidence="2 3">
    <name type="scientific">Nocardiopsis mwathae</name>
    <dbReference type="NCBI Taxonomy" id="1472723"/>
    <lineage>
        <taxon>Bacteria</taxon>
        <taxon>Bacillati</taxon>
        <taxon>Actinomycetota</taxon>
        <taxon>Actinomycetes</taxon>
        <taxon>Streptosporangiales</taxon>
        <taxon>Nocardiopsidaceae</taxon>
        <taxon>Nocardiopsis</taxon>
    </lineage>
</organism>
<dbReference type="RefSeq" id="WP_246421858.1">
    <property type="nucleotide sequence ID" value="NZ_JACHDS010000001.1"/>
</dbReference>
<proteinExistence type="predicted"/>
<evidence type="ECO:0000259" key="1">
    <source>
        <dbReference type="Pfam" id="PF08401"/>
    </source>
</evidence>
<accession>A0A7W9YML2</accession>
<reference evidence="2 3" key="1">
    <citation type="submission" date="2020-08" db="EMBL/GenBank/DDBJ databases">
        <title>Sequencing the genomes of 1000 actinobacteria strains.</title>
        <authorList>
            <person name="Klenk H.-P."/>
        </authorList>
    </citation>
    <scope>NUCLEOTIDE SEQUENCE [LARGE SCALE GENOMIC DNA]</scope>
    <source>
        <strain evidence="2 3">DSM 46659</strain>
    </source>
</reference>
<protein>
    <submittedName>
        <fullName evidence="2">Antirestriction protein ArdC</fullName>
    </submittedName>
</protein>
<dbReference type="Pfam" id="PF08401">
    <property type="entry name" value="ArdcN"/>
    <property type="match status" value="1"/>
</dbReference>
<dbReference type="EMBL" id="JACHDS010000001">
    <property type="protein sequence ID" value="MBB6174955.1"/>
    <property type="molecule type" value="Genomic_DNA"/>
</dbReference>
<name>A0A7W9YML2_9ACTN</name>